<keyword evidence="7" id="KW-0479">Metal-binding</keyword>
<evidence type="ECO:0000256" key="8">
    <source>
        <dbReference type="SAM" id="MobiDB-lite"/>
    </source>
</evidence>
<dbReference type="GO" id="GO:0061599">
    <property type="term" value="F:molybdopterin molybdotransferase activity"/>
    <property type="evidence" value="ECO:0007669"/>
    <property type="project" value="UniProtKB-UniRule"/>
</dbReference>
<dbReference type="SUPFAM" id="SSF53218">
    <property type="entry name" value="Molybdenum cofactor biosynthesis proteins"/>
    <property type="match status" value="1"/>
</dbReference>
<feature type="compositionally biased region" description="Basic and acidic residues" evidence="8">
    <location>
        <begin position="27"/>
        <end position="36"/>
    </location>
</feature>
<dbReference type="Pfam" id="PF03453">
    <property type="entry name" value="MoeA_N"/>
    <property type="match status" value="1"/>
</dbReference>
<accession>A0AB33KQF9</accession>
<feature type="region of interest" description="Disordered" evidence="8">
    <location>
        <begin position="1"/>
        <end position="172"/>
    </location>
</feature>
<dbReference type="Pfam" id="PF03454">
    <property type="entry name" value="MoeA_C"/>
    <property type="match status" value="1"/>
</dbReference>
<dbReference type="Gene3D" id="2.40.340.10">
    <property type="entry name" value="MoeA, C-terminal, domain IV"/>
    <property type="match status" value="1"/>
</dbReference>
<evidence type="ECO:0000259" key="9">
    <source>
        <dbReference type="SMART" id="SM00852"/>
    </source>
</evidence>
<comment type="catalytic activity">
    <reaction evidence="6">
        <text>adenylyl-molybdopterin + molybdate = Mo-molybdopterin + AMP + H(+)</text>
        <dbReference type="Rhea" id="RHEA:35047"/>
        <dbReference type="ChEBI" id="CHEBI:15378"/>
        <dbReference type="ChEBI" id="CHEBI:36264"/>
        <dbReference type="ChEBI" id="CHEBI:62727"/>
        <dbReference type="ChEBI" id="CHEBI:71302"/>
        <dbReference type="ChEBI" id="CHEBI:456215"/>
        <dbReference type="EC" id="2.10.1.1"/>
    </reaction>
</comment>
<comment type="pathway">
    <text evidence="2 7">Cofactor biosynthesis; molybdopterin biosynthesis.</text>
</comment>
<reference evidence="10" key="1">
    <citation type="submission" date="2024-07" db="EMBL/GenBank/DDBJ databases">
        <title>Complete genome sequences of cellulolytic bacteria, Kitasatospora sp. CMC57 and Streptomyces sp. CMC78, isolated from Japanese agricultural soil.</title>
        <authorList>
            <person name="Hashimoto T."/>
            <person name="Ito M."/>
            <person name="Iwamoto M."/>
            <person name="Fukahori D."/>
            <person name="Shoda T."/>
            <person name="Sakoda M."/>
            <person name="Morohoshi T."/>
            <person name="Mitsuboshi M."/>
            <person name="Nishizawa T."/>
        </authorList>
    </citation>
    <scope>NUCLEOTIDE SEQUENCE</scope>
    <source>
        <strain evidence="10">CMC78</strain>
    </source>
</reference>
<dbReference type="Pfam" id="PF00994">
    <property type="entry name" value="MoCF_biosynth"/>
    <property type="match status" value="1"/>
</dbReference>
<dbReference type="SMART" id="SM00852">
    <property type="entry name" value="MoCF_biosynth"/>
    <property type="match status" value="1"/>
</dbReference>
<comment type="cofactor">
    <cofactor evidence="7">
        <name>Mg(2+)</name>
        <dbReference type="ChEBI" id="CHEBI:18420"/>
    </cofactor>
</comment>
<evidence type="ECO:0000256" key="7">
    <source>
        <dbReference type="RuleBase" id="RU365090"/>
    </source>
</evidence>
<evidence type="ECO:0000256" key="3">
    <source>
        <dbReference type="ARBA" id="ARBA00010763"/>
    </source>
</evidence>
<dbReference type="GO" id="GO:0046872">
    <property type="term" value="F:metal ion binding"/>
    <property type="evidence" value="ECO:0007669"/>
    <property type="project" value="UniProtKB-UniRule"/>
</dbReference>
<dbReference type="GO" id="GO:0006777">
    <property type="term" value="P:Mo-molybdopterin cofactor biosynthetic process"/>
    <property type="evidence" value="ECO:0007669"/>
    <property type="project" value="UniProtKB-UniRule"/>
</dbReference>
<organism evidence="10">
    <name type="scientific">Streptomyces sp. CMC78</name>
    <dbReference type="NCBI Taxonomy" id="3231512"/>
    <lineage>
        <taxon>Bacteria</taxon>
        <taxon>Bacillati</taxon>
        <taxon>Actinomycetota</taxon>
        <taxon>Actinomycetes</taxon>
        <taxon>Kitasatosporales</taxon>
        <taxon>Streptomycetaceae</taxon>
        <taxon>Streptomyces</taxon>
    </lineage>
</organism>
<dbReference type="RefSeq" id="WP_319597635.1">
    <property type="nucleotide sequence ID" value="NZ_AP035884.1"/>
</dbReference>
<feature type="compositionally biased region" description="Gly residues" evidence="8">
    <location>
        <begin position="118"/>
        <end position="131"/>
    </location>
</feature>
<evidence type="ECO:0000256" key="6">
    <source>
        <dbReference type="ARBA" id="ARBA00047317"/>
    </source>
</evidence>
<dbReference type="SUPFAM" id="SSF63867">
    <property type="entry name" value="MoeA C-terminal domain-like"/>
    <property type="match status" value="1"/>
</dbReference>
<dbReference type="InterPro" id="IPR005110">
    <property type="entry name" value="MoeA_linker/N"/>
</dbReference>
<feature type="compositionally biased region" description="Low complexity" evidence="8">
    <location>
        <begin position="102"/>
        <end position="117"/>
    </location>
</feature>
<dbReference type="InterPro" id="IPR005111">
    <property type="entry name" value="MoeA_C_domain_IV"/>
</dbReference>
<evidence type="ECO:0000313" key="10">
    <source>
        <dbReference type="EMBL" id="BFP53905.1"/>
    </source>
</evidence>
<dbReference type="EMBL" id="AP035884">
    <property type="protein sequence ID" value="BFP53905.1"/>
    <property type="molecule type" value="Genomic_DNA"/>
</dbReference>
<dbReference type="KEGG" id="stcm:SCMC78_37120"/>
<dbReference type="AlphaFoldDB" id="A0AB33KQF9"/>
<dbReference type="Gene3D" id="2.170.190.11">
    <property type="entry name" value="Molybdopterin biosynthesis moea protein, domain 3"/>
    <property type="match status" value="1"/>
</dbReference>
<feature type="compositionally biased region" description="Low complexity" evidence="8">
    <location>
        <begin position="68"/>
        <end position="85"/>
    </location>
</feature>
<dbReference type="PANTHER" id="PTHR10192">
    <property type="entry name" value="MOLYBDOPTERIN BIOSYNTHESIS PROTEIN"/>
    <property type="match status" value="1"/>
</dbReference>
<feature type="compositionally biased region" description="Low complexity" evidence="8">
    <location>
        <begin position="155"/>
        <end position="164"/>
    </location>
</feature>
<dbReference type="InterPro" id="IPR038987">
    <property type="entry name" value="MoeA-like"/>
</dbReference>
<keyword evidence="7" id="KW-0808">Transferase</keyword>
<protein>
    <recommendedName>
        <fullName evidence="7">Molybdopterin molybdenumtransferase</fullName>
        <ecNumber evidence="7">2.10.1.1</ecNumber>
    </recommendedName>
</protein>
<evidence type="ECO:0000256" key="5">
    <source>
        <dbReference type="ARBA" id="ARBA00023150"/>
    </source>
</evidence>
<keyword evidence="7" id="KW-0460">Magnesium</keyword>
<proteinExistence type="inferred from homology"/>
<keyword evidence="4 7" id="KW-0500">Molybdenum</keyword>
<dbReference type="Gene3D" id="3.40.980.10">
    <property type="entry name" value="MoaB/Mog-like domain"/>
    <property type="match status" value="1"/>
</dbReference>
<evidence type="ECO:0000256" key="4">
    <source>
        <dbReference type="ARBA" id="ARBA00022505"/>
    </source>
</evidence>
<evidence type="ECO:0000256" key="1">
    <source>
        <dbReference type="ARBA" id="ARBA00002901"/>
    </source>
</evidence>
<comment type="function">
    <text evidence="1 7">Catalyzes the insertion of molybdate into adenylated molybdopterin with the concomitant release of AMP.</text>
</comment>
<name>A0AB33KQF9_9ACTN</name>
<dbReference type="SUPFAM" id="SSF63882">
    <property type="entry name" value="MoeA N-terminal region -like"/>
    <property type="match status" value="1"/>
</dbReference>
<dbReference type="GO" id="GO:0005829">
    <property type="term" value="C:cytosol"/>
    <property type="evidence" value="ECO:0007669"/>
    <property type="project" value="TreeGrafter"/>
</dbReference>
<comment type="similarity">
    <text evidence="3 7">Belongs to the MoeA family.</text>
</comment>
<gene>
    <name evidence="10" type="ORF">SCMC78_37120</name>
</gene>
<dbReference type="Gene3D" id="3.90.105.10">
    <property type="entry name" value="Molybdopterin biosynthesis moea protein, domain 2"/>
    <property type="match status" value="1"/>
</dbReference>
<dbReference type="CDD" id="cd00887">
    <property type="entry name" value="MoeA"/>
    <property type="match status" value="1"/>
</dbReference>
<feature type="domain" description="MoaB/Mog" evidence="9">
    <location>
        <begin position="343"/>
        <end position="492"/>
    </location>
</feature>
<dbReference type="InterPro" id="IPR036688">
    <property type="entry name" value="MoeA_C_domain_IV_sf"/>
</dbReference>
<dbReference type="PANTHER" id="PTHR10192:SF5">
    <property type="entry name" value="GEPHYRIN"/>
    <property type="match status" value="1"/>
</dbReference>
<keyword evidence="5 7" id="KW-0501">Molybdenum cofactor biosynthesis</keyword>
<dbReference type="InterPro" id="IPR036425">
    <property type="entry name" value="MoaB/Mog-like_dom_sf"/>
</dbReference>
<sequence>MTGPDGPHRAPGSDGGDFRPAGGGSDLAREEEERAVEQALALVGGTTLRPSRGRDIPGTPGTPSTPRASGASGGDLSSGPSGSPGNDRRGSSGPTGNGPDQSASTDSASTDSAPVGGFPAGNGPSAGGPSGGARATAQASGSDQRPRPGRSSSEAPAPNAEPATPKAPPLSWDRARAVATRAGRTGPPATIRLPLDRALGHVLAEPLGALTDLPSFDTSAMDGWAVAGPGPWAYEAGAGLLAGRGPDTPLPDGTAVRIATGARVPPDTTAVIRSEHAHPDEAKGLLHARRSVVTGQDIRPRGQECRSGEQLVPAGTVVTPAVLGLAAAAGYDALPAVPRPRVDILVLGDELLAAGLPHDGLIRDALGPMLGPWLRALGAEVAGPVRLGDDAGALRDALASSDADLIVTTGGTASGPVDHVHPVLDALGAELLVDGVAVRPGHPMLLARLPAPGQMRGQAEGPPEGPYLVGLPGNPLAAVSGLLTLAEPLLAGVAGRPAQDAYRALVHAEVHGHPHDTRLVPVVHRAGRAGGRDHVAPLRYNGPAMLRGIAAADGLAVVPPGGVRSGTEVEILDLPWAPATPWTEGCFT</sequence>
<evidence type="ECO:0000256" key="2">
    <source>
        <dbReference type="ARBA" id="ARBA00005046"/>
    </source>
</evidence>
<dbReference type="EC" id="2.10.1.1" evidence="7"/>
<dbReference type="InterPro" id="IPR036135">
    <property type="entry name" value="MoeA_linker/N_sf"/>
</dbReference>
<dbReference type="InterPro" id="IPR001453">
    <property type="entry name" value="MoaB/Mog_dom"/>
</dbReference>